<evidence type="ECO:0000256" key="1">
    <source>
        <dbReference type="SAM" id="Coils"/>
    </source>
</evidence>
<name>A0A5J4KWZ5_9ZZZZ</name>
<reference evidence="3" key="1">
    <citation type="submission" date="2019-10" db="EMBL/GenBank/DDBJ databases">
        <title>Metagenomic sequencing of thiosulfate-disproportionating enrichment culture.</title>
        <authorList>
            <person name="Umezawa K."/>
            <person name="Kojima H."/>
            <person name="Fukui M."/>
        </authorList>
    </citation>
    <scope>NUCLEOTIDE SEQUENCE</scope>
    <source>
        <strain evidence="3">45J</strain>
    </source>
</reference>
<dbReference type="AlphaFoldDB" id="A0A5J4KWZ5"/>
<proteinExistence type="predicted"/>
<sequence>MPEKIDLSYAIKLPPEKAIEYFKSKGYKLTWNWYDLWQEAHAKAFTVAKVMRMDVLQDIRDMVQKALDEGITVEQFKKELEPRLKAKGWWGYKFVGYPDGRVERILEGSPWRLKTIYRTNMQTAYMAGRYKAQMEDVDNRPYWQYVAVIDSRTRPAHAALNGKVFRYDDPFWDTHYPPLGFNCRCRVRALSQRDLGKKGLTVESSQGRITWEDALVSKKTGELQTVAVYRDTFTGMKIPTDVGWSYNPGKAAWLPDLDKYDKKIKKIVKKEEALRKLISEKEEEIKNLKYEKCYVFNNEGIVFSKSGQESQIIFDDNSEGVIIRNASVFTHNHPGRRAFSLEDIKFTCDYKIKEMRAVSSKYTYIMKIPDDKLNMEFFEMKIMPLYEKLNAEVRKEFETKIKNKEITVEYAELNHHHEIWTRLARILNLYYVRF</sequence>
<gene>
    <name evidence="3" type="ORF">A45J_1856</name>
</gene>
<dbReference type="InterPro" id="IPR006528">
    <property type="entry name" value="Phage_head_morphogenesis_dom"/>
</dbReference>
<evidence type="ECO:0000313" key="3">
    <source>
        <dbReference type="EMBL" id="GER94098.1"/>
    </source>
</evidence>
<comment type="caution">
    <text evidence="3">The sequence shown here is derived from an EMBL/GenBank/DDBJ whole genome shotgun (WGS) entry which is preliminary data.</text>
</comment>
<dbReference type="NCBIfam" id="TIGR01641">
    <property type="entry name" value="phageSPP1_gp7"/>
    <property type="match status" value="1"/>
</dbReference>
<organism evidence="3">
    <name type="scientific">hot springs metagenome</name>
    <dbReference type="NCBI Taxonomy" id="433727"/>
    <lineage>
        <taxon>unclassified sequences</taxon>
        <taxon>metagenomes</taxon>
        <taxon>ecological metagenomes</taxon>
    </lineage>
</organism>
<feature type="coiled-coil region" evidence="1">
    <location>
        <begin position="264"/>
        <end position="291"/>
    </location>
</feature>
<feature type="domain" description="Phage head morphogenesis" evidence="2">
    <location>
        <begin position="57"/>
        <end position="187"/>
    </location>
</feature>
<dbReference type="EMBL" id="BLAB01000001">
    <property type="protein sequence ID" value="GER94098.1"/>
    <property type="molecule type" value="Genomic_DNA"/>
</dbReference>
<dbReference type="Pfam" id="PF04233">
    <property type="entry name" value="Phage_Mu_F"/>
    <property type="match status" value="1"/>
</dbReference>
<protein>
    <submittedName>
        <fullName evidence="3">Phage head morphogenesis protein</fullName>
    </submittedName>
</protein>
<keyword evidence="1" id="KW-0175">Coiled coil</keyword>
<evidence type="ECO:0000259" key="2">
    <source>
        <dbReference type="Pfam" id="PF04233"/>
    </source>
</evidence>
<accession>A0A5J4KWZ5</accession>